<reference evidence="5 8" key="1">
    <citation type="submission" date="2016-04" db="EMBL/GenBank/DDBJ databases">
        <authorList>
            <person name="Qiu J."/>
        </authorList>
    </citation>
    <scope>NUCLEOTIDE SEQUENCE [LARGE SCALE GENOMIC DNA]</scope>
    <source>
        <strain evidence="5 8">JQ581</strain>
    </source>
</reference>
<dbReference type="Proteomes" id="UP000076857">
    <property type="component" value="Chromosome"/>
</dbReference>
<feature type="coiled-coil region" evidence="2">
    <location>
        <begin position="61"/>
        <end position="88"/>
    </location>
</feature>
<protein>
    <submittedName>
        <fullName evidence="5">IS3 family transposase</fullName>
    </submittedName>
</protein>
<dbReference type="AlphaFoldDB" id="A0A166ID94"/>
<evidence type="ECO:0000313" key="4">
    <source>
        <dbReference type="EMBL" id="APO80824.1"/>
    </source>
</evidence>
<evidence type="ECO:0000256" key="2">
    <source>
        <dbReference type="SAM" id="Coils"/>
    </source>
</evidence>
<dbReference type="InterPro" id="IPR009057">
    <property type="entry name" value="Homeodomain-like_sf"/>
</dbReference>
<dbReference type="SUPFAM" id="SSF46689">
    <property type="entry name" value="Homeodomain-like"/>
    <property type="match status" value="1"/>
</dbReference>
<dbReference type="GO" id="GO:0004803">
    <property type="term" value="F:transposase activity"/>
    <property type="evidence" value="ECO:0007669"/>
    <property type="project" value="InterPro"/>
</dbReference>
<keyword evidence="2" id="KW-0175">Coiled coil</keyword>
<reference evidence="5 8" key="3">
    <citation type="submission" date="2020-04" db="EMBL/GenBank/DDBJ databases">
        <title>Complete genome sequence of Pseudomonas putida strain JQ581.</title>
        <authorList>
            <person name="Mu Y."/>
        </authorList>
    </citation>
    <scope>NUCLEOTIDE SEQUENCE [LARGE SCALE GENOMIC DNA]</scope>
    <source>
        <strain evidence="5 8">JQ581</strain>
    </source>
</reference>
<accession>A0A1L5PKU5</accession>
<dbReference type="OrthoDB" id="9803878at2"/>
<gene>
    <name evidence="5" type="ORF">A3L25_003850</name>
    <name evidence="6" type="ORF">A3L25_006525</name>
    <name evidence="7" type="ORF">A3L25_006610</name>
    <name evidence="3" type="ORF">BL240_00975</name>
    <name evidence="4" type="ORF">BL240_04755</name>
</gene>
<comment type="similarity">
    <text evidence="1">Belongs to the transposase 8 family.</text>
</comment>
<dbReference type="EMBL" id="CP050951">
    <property type="protein sequence ID" value="QJQ08581.1"/>
    <property type="molecule type" value="Genomic_DNA"/>
</dbReference>
<dbReference type="RefSeq" id="WP_023661668.1">
    <property type="nucleotide sequence ID" value="NZ_BSKD01000006.1"/>
</dbReference>
<dbReference type="EMBL" id="CP050951">
    <property type="protein sequence ID" value="QJQ09111.1"/>
    <property type="molecule type" value="Genomic_DNA"/>
</dbReference>
<evidence type="ECO:0000256" key="1">
    <source>
        <dbReference type="ARBA" id="ARBA00009964"/>
    </source>
</evidence>
<evidence type="ECO:0000313" key="5">
    <source>
        <dbReference type="EMBL" id="QJQ08581.1"/>
    </source>
</evidence>
<dbReference type="GO" id="GO:0006313">
    <property type="term" value="P:DNA transposition"/>
    <property type="evidence" value="ECO:0007669"/>
    <property type="project" value="InterPro"/>
</dbReference>
<organism evidence="4 9">
    <name type="scientific">Pseudomonas putida</name>
    <name type="common">Arthrobacter siderocapsulatus</name>
    <dbReference type="NCBI Taxonomy" id="303"/>
    <lineage>
        <taxon>Bacteria</taxon>
        <taxon>Pseudomonadati</taxon>
        <taxon>Pseudomonadota</taxon>
        <taxon>Gammaproteobacteria</taxon>
        <taxon>Pseudomonadales</taxon>
        <taxon>Pseudomonadaceae</taxon>
        <taxon>Pseudomonas</taxon>
    </lineage>
</organism>
<dbReference type="PANTHER" id="PTHR33215:SF13">
    <property type="entry name" value="PROTEIN DISTAL ANTENNA"/>
    <property type="match status" value="1"/>
</dbReference>
<sequence length="97" mass="11141">MYPTTRRNYTDEFKIQAVALAETLGRTEAARQLEMSVKTLDNWVNASRNGQPLSSPDRRAITREDSELARLRAENAELKLEREILKKAAVFFAKESR</sequence>
<evidence type="ECO:0000313" key="7">
    <source>
        <dbReference type="EMBL" id="QJQ09111.1"/>
    </source>
</evidence>
<dbReference type="Gene3D" id="1.10.10.60">
    <property type="entry name" value="Homeodomain-like"/>
    <property type="match status" value="1"/>
</dbReference>
<dbReference type="GO" id="GO:0003677">
    <property type="term" value="F:DNA binding"/>
    <property type="evidence" value="ECO:0007669"/>
    <property type="project" value="InterPro"/>
</dbReference>
<dbReference type="PANTHER" id="PTHR33215">
    <property type="entry name" value="PROTEIN DISTAL ANTENNA"/>
    <property type="match status" value="1"/>
</dbReference>
<name>A0A166ID94_PSEPU</name>
<dbReference type="InterPro" id="IPR051839">
    <property type="entry name" value="RD_transcriptional_regulator"/>
</dbReference>
<evidence type="ECO:0000313" key="6">
    <source>
        <dbReference type="EMBL" id="QJQ09095.1"/>
    </source>
</evidence>
<evidence type="ECO:0000313" key="8">
    <source>
        <dbReference type="Proteomes" id="UP000076857"/>
    </source>
</evidence>
<dbReference type="EMBL" id="CP050951">
    <property type="protein sequence ID" value="QJQ09095.1"/>
    <property type="molecule type" value="Genomic_DNA"/>
</dbReference>
<dbReference type="EMBL" id="CP018743">
    <property type="protein sequence ID" value="APO80824.1"/>
    <property type="molecule type" value="Genomic_DNA"/>
</dbReference>
<dbReference type="Pfam" id="PF01527">
    <property type="entry name" value="HTH_Tnp_1"/>
    <property type="match status" value="1"/>
</dbReference>
<accession>A0A166ID94</accession>
<reference evidence="4 9" key="2">
    <citation type="submission" date="2016-12" db="EMBL/GenBank/DDBJ databases">
        <title>Draft Genome Sequence of Mercury Resistant Pseudomonas DRA525.</title>
        <authorList>
            <person name="Drace K.M."/>
        </authorList>
    </citation>
    <scope>NUCLEOTIDE SEQUENCE [LARGE SCALE GENOMIC DNA]</scope>
    <source>
        <strain evidence="4 9">DRA525</strain>
    </source>
</reference>
<dbReference type="EMBL" id="CP018743">
    <property type="protein sequence ID" value="APO80142.1"/>
    <property type="molecule type" value="Genomic_DNA"/>
</dbReference>
<evidence type="ECO:0000313" key="9">
    <source>
        <dbReference type="Proteomes" id="UP000185146"/>
    </source>
</evidence>
<dbReference type="Proteomes" id="UP000185146">
    <property type="component" value="Chromosome"/>
</dbReference>
<evidence type="ECO:0000313" key="3">
    <source>
        <dbReference type="EMBL" id="APO80142.1"/>
    </source>
</evidence>
<proteinExistence type="inferred from homology"/>
<dbReference type="InterPro" id="IPR002514">
    <property type="entry name" value="Transposase_8"/>
</dbReference>